<dbReference type="SUPFAM" id="SSF52402">
    <property type="entry name" value="Adenine nucleotide alpha hydrolases-like"/>
    <property type="match status" value="1"/>
</dbReference>
<dbReference type="EC" id="6.3.4.19" evidence="6"/>
<feature type="binding site" evidence="6">
    <location>
        <begin position="49"/>
        <end position="54"/>
    </location>
    <ligand>
        <name>ATP</name>
        <dbReference type="ChEBI" id="CHEBI:30616"/>
    </ligand>
</feature>
<keyword evidence="6" id="KW-0963">Cytoplasm</keyword>
<proteinExistence type="inferred from homology"/>
<dbReference type="PANTHER" id="PTHR43033:SF1">
    <property type="entry name" value="TRNA(ILE)-LYSIDINE SYNTHASE-RELATED"/>
    <property type="match status" value="1"/>
</dbReference>
<dbReference type="InterPro" id="IPR014729">
    <property type="entry name" value="Rossmann-like_a/b/a_fold"/>
</dbReference>
<dbReference type="HAMAP" id="MF_01161">
    <property type="entry name" value="tRNA_Ile_lys_synt"/>
    <property type="match status" value="1"/>
</dbReference>
<dbReference type="InterPro" id="IPR011063">
    <property type="entry name" value="TilS/TtcA_N"/>
</dbReference>
<sequence length="366" mass="40796">MIQSELLHHAQKLVRDSVQSITEVQEGSADTSDNNTQPSSRPLILIACSGGRDSLALAAVAQRACANQAVRYGDAEYKVGALIINHQLQENSDLVARQAAERCEELGLSPVRVVDVTVEKTRSGVESDARDARYAALVSEAKKLGAIAVLVAHTQDDVAETIMIQLIRSAHIDALSGISPVTYFDGIPVVRPFLSMSREQTTQICDELNLKYWDDPTNGDDVEGELAQDYPLRSRIRHDVIPLINRVADRDIRSILSIGSQFAREDLEIIENAVDDAYTSIVREKNGNEEIKIRALHAFAPAVQRRVIARFLENINITPTRSMIFAIIELSNSEQKKKEVYISSTLRANKLYNVIQLWKDREYANF</sequence>
<accession>A0A4R0QZI5</accession>
<name>A0A4R0QZI5_9BIFI</name>
<evidence type="ECO:0000256" key="7">
    <source>
        <dbReference type="SAM" id="MobiDB-lite"/>
    </source>
</evidence>
<dbReference type="Proteomes" id="UP000291289">
    <property type="component" value="Unassembled WGS sequence"/>
</dbReference>
<comment type="domain">
    <text evidence="6">The N-terminal region contains the highly conserved SGGXDS motif, predicted to be a P-loop motif involved in ATP binding.</text>
</comment>
<comment type="function">
    <text evidence="6">Ligates lysine onto the cytidine present at position 34 of the AUA codon-specific tRNA(Ile) that contains the anticodon CAU, in an ATP-dependent manner. Cytidine is converted to lysidine, thus changing the amino acid specificity of the tRNA from methionine to isoleucine.</text>
</comment>
<comment type="caution">
    <text evidence="9">The sequence shown here is derived from an EMBL/GenBank/DDBJ whole genome shotgun (WGS) entry which is preliminary data.</text>
</comment>
<evidence type="ECO:0000313" key="10">
    <source>
        <dbReference type="Proteomes" id="UP000291289"/>
    </source>
</evidence>
<keyword evidence="4 6" id="KW-0067">ATP-binding</keyword>
<dbReference type="InterPro" id="IPR012795">
    <property type="entry name" value="tRNA_Ile_lys_synt_N"/>
</dbReference>
<keyword evidence="1 6" id="KW-0436">Ligase</keyword>
<dbReference type="InterPro" id="IPR012094">
    <property type="entry name" value="tRNA_Ile_lys_synt"/>
</dbReference>
<evidence type="ECO:0000313" key="9">
    <source>
        <dbReference type="EMBL" id="TCD54056.1"/>
    </source>
</evidence>
<evidence type="ECO:0000256" key="6">
    <source>
        <dbReference type="HAMAP-Rule" id="MF_01161"/>
    </source>
</evidence>
<dbReference type="CDD" id="cd01992">
    <property type="entry name" value="TilS_N"/>
    <property type="match status" value="1"/>
</dbReference>
<dbReference type="EMBL" id="RXLP01000021">
    <property type="protein sequence ID" value="TCD54056.1"/>
    <property type="molecule type" value="Genomic_DNA"/>
</dbReference>
<dbReference type="AlphaFoldDB" id="A0A4R0QZI5"/>
<dbReference type="Gene3D" id="3.40.50.620">
    <property type="entry name" value="HUPs"/>
    <property type="match status" value="1"/>
</dbReference>
<organism evidence="9 10">
    <name type="scientific">Alloscardovia theropitheci</name>
    <dbReference type="NCBI Taxonomy" id="2496842"/>
    <lineage>
        <taxon>Bacteria</taxon>
        <taxon>Bacillati</taxon>
        <taxon>Actinomycetota</taxon>
        <taxon>Actinomycetes</taxon>
        <taxon>Bifidobacteriales</taxon>
        <taxon>Bifidobacteriaceae</taxon>
        <taxon>Alloscardovia</taxon>
    </lineage>
</organism>
<dbReference type="RefSeq" id="WP_131284325.1">
    <property type="nucleotide sequence ID" value="NZ_RXLP01000021.1"/>
</dbReference>
<comment type="subcellular location">
    <subcellularLocation>
        <location evidence="6">Cytoplasm</location>
    </subcellularLocation>
</comment>
<protein>
    <recommendedName>
        <fullName evidence="6">tRNA(Ile)-lysidine synthase</fullName>
        <ecNumber evidence="6">6.3.4.19</ecNumber>
    </recommendedName>
    <alternativeName>
        <fullName evidence="6">tRNA(Ile)-2-lysyl-cytidine synthase</fullName>
    </alternativeName>
    <alternativeName>
        <fullName evidence="6">tRNA(Ile)-lysidine synthetase</fullName>
    </alternativeName>
</protein>
<evidence type="ECO:0000256" key="4">
    <source>
        <dbReference type="ARBA" id="ARBA00022840"/>
    </source>
</evidence>
<dbReference type="GO" id="GO:0006400">
    <property type="term" value="P:tRNA modification"/>
    <property type="evidence" value="ECO:0007669"/>
    <property type="project" value="UniProtKB-UniRule"/>
</dbReference>
<keyword evidence="10" id="KW-1185">Reference proteome</keyword>
<evidence type="ECO:0000256" key="1">
    <source>
        <dbReference type="ARBA" id="ARBA00022598"/>
    </source>
</evidence>
<evidence type="ECO:0000256" key="5">
    <source>
        <dbReference type="ARBA" id="ARBA00048539"/>
    </source>
</evidence>
<dbReference type="GO" id="GO:0005524">
    <property type="term" value="F:ATP binding"/>
    <property type="evidence" value="ECO:0007669"/>
    <property type="project" value="UniProtKB-UniRule"/>
</dbReference>
<dbReference type="OrthoDB" id="5244702at2"/>
<comment type="similarity">
    <text evidence="6">Belongs to the tRNA(Ile)-lysidine synthase family.</text>
</comment>
<evidence type="ECO:0000256" key="3">
    <source>
        <dbReference type="ARBA" id="ARBA00022741"/>
    </source>
</evidence>
<dbReference type="Pfam" id="PF01171">
    <property type="entry name" value="ATP_bind_3"/>
    <property type="match status" value="1"/>
</dbReference>
<dbReference type="GO" id="GO:0032267">
    <property type="term" value="F:tRNA(Ile)-lysidine synthase activity"/>
    <property type="evidence" value="ECO:0007669"/>
    <property type="project" value="UniProtKB-EC"/>
</dbReference>
<dbReference type="GO" id="GO:0005737">
    <property type="term" value="C:cytoplasm"/>
    <property type="evidence" value="ECO:0007669"/>
    <property type="project" value="UniProtKB-SubCell"/>
</dbReference>
<dbReference type="Gene3D" id="1.20.59.20">
    <property type="match status" value="1"/>
</dbReference>
<comment type="catalytic activity">
    <reaction evidence="5 6">
        <text>cytidine(34) in tRNA(Ile2) + L-lysine + ATP = lysidine(34) in tRNA(Ile2) + AMP + diphosphate + H(+)</text>
        <dbReference type="Rhea" id="RHEA:43744"/>
        <dbReference type="Rhea" id="RHEA-COMP:10625"/>
        <dbReference type="Rhea" id="RHEA-COMP:10670"/>
        <dbReference type="ChEBI" id="CHEBI:15378"/>
        <dbReference type="ChEBI" id="CHEBI:30616"/>
        <dbReference type="ChEBI" id="CHEBI:32551"/>
        <dbReference type="ChEBI" id="CHEBI:33019"/>
        <dbReference type="ChEBI" id="CHEBI:82748"/>
        <dbReference type="ChEBI" id="CHEBI:83665"/>
        <dbReference type="ChEBI" id="CHEBI:456215"/>
        <dbReference type="EC" id="6.3.4.19"/>
    </reaction>
</comment>
<evidence type="ECO:0000256" key="2">
    <source>
        <dbReference type="ARBA" id="ARBA00022694"/>
    </source>
</evidence>
<feature type="region of interest" description="Disordered" evidence="7">
    <location>
        <begin position="21"/>
        <end position="40"/>
    </location>
</feature>
<evidence type="ECO:0000259" key="8">
    <source>
        <dbReference type="Pfam" id="PF01171"/>
    </source>
</evidence>
<dbReference type="NCBIfam" id="TIGR02432">
    <property type="entry name" value="lysidine_TilS_N"/>
    <property type="match status" value="1"/>
</dbReference>
<keyword evidence="3 6" id="KW-0547">Nucleotide-binding</keyword>
<gene>
    <name evidence="6 9" type="primary">tilS</name>
    <name evidence="9" type="ORF">EJ419_05190</name>
</gene>
<reference evidence="9 10" key="1">
    <citation type="submission" date="2018-12" db="EMBL/GenBank/DDBJ databases">
        <title>Alloscrdovia theropitheci sp. nov: a novel taxon from the feces of the bleeding-herat monkey (Theropithecus geleda).</title>
        <authorList>
            <person name="Modesto M."/>
        </authorList>
    </citation>
    <scope>NUCLEOTIDE SEQUENCE [LARGE SCALE GENOMIC DNA]</scope>
    <source>
        <strain evidence="9 10">GLDI4/2</strain>
    </source>
</reference>
<dbReference type="SUPFAM" id="SSF82829">
    <property type="entry name" value="MesJ substrate recognition domain-like"/>
    <property type="match status" value="1"/>
</dbReference>
<dbReference type="PANTHER" id="PTHR43033">
    <property type="entry name" value="TRNA(ILE)-LYSIDINE SYNTHASE-RELATED"/>
    <property type="match status" value="1"/>
</dbReference>
<keyword evidence="2 6" id="KW-0819">tRNA processing</keyword>
<feature type="domain" description="tRNA(Ile)-lysidine/2-thiocytidine synthase N-terminal" evidence="8">
    <location>
        <begin position="44"/>
        <end position="221"/>
    </location>
</feature>